<dbReference type="Proteomes" id="UP000223968">
    <property type="component" value="Unassembled WGS sequence"/>
</dbReference>
<feature type="domain" description="D-isomer specific 2-hydroxyacid dehydrogenase catalytic" evidence="6">
    <location>
        <begin position="44"/>
        <end position="355"/>
    </location>
</feature>
<evidence type="ECO:0000256" key="2">
    <source>
        <dbReference type="ARBA" id="ARBA00022605"/>
    </source>
</evidence>
<evidence type="ECO:0000259" key="7">
    <source>
        <dbReference type="Pfam" id="PF02826"/>
    </source>
</evidence>
<keyword evidence="3 5" id="KW-0560">Oxidoreductase</keyword>
<reference evidence="8 9" key="1">
    <citation type="submission" date="2017-10" db="EMBL/GenBank/DDBJ databases">
        <title>Comparative genomics in systemic dimorphic fungi from Ajellomycetaceae.</title>
        <authorList>
            <person name="Munoz J.F."/>
            <person name="Mcewen J.G."/>
            <person name="Clay O.K."/>
            <person name="Cuomo C.A."/>
        </authorList>
    </citation>
    <scope>NUCLEOTIDE SEQUENCE [LARGE SCALE GENOMIC DNA]</scope>
    <source>
        <strain evidence="8 9">UAMH5409</strain>
    </source>
</reference>
<dbReference type="GO" id="GO:0008652">
    <property type="term" value="P:amino acid biosynthetic process"/>
    <property type="evidence" value="ECO:0007669"/>
    <property type="project" value="UniProtKB-KW"/>
</dbReference>
<dbReference type="Pfam" id="PF02826">
    <property type="entry name" value="2-Hacid_dh_C"/>
    <property type="match status" value="1"/>
</dbReference>
<keyword evidence="4" id="KW-0520">NAD</keyword>
<dbReference type="PROSITE" id="PS00671">
    <property type="entry name" value="D_2_HYDROXYACID_DH_3"/>
    <property type="match status" value="1"/>
</dbReference>
<dbReference type="PROSITE" id="PS00065">
    <property type="entry name" value="D_2_HYDROXYACID_DH_1"/>
    <property type="match status" value="1"/>
</dbReference>
<dbReference type="SUPFAM" id="SSF51735">
    <property type="entry name" value="NAD(P)-binding Rossmann-fold domains"/>
    <property type="match status" value="1"/>
</dbReference>
<dbReference type="CDD" id="cd12169">
    <property type="entry name" value="PGDH_like_1"/>
    <property type="match status" value="1"/>
</dbReference>
<evidence type="ECO:0000259" key="6">
    <source>
        <dbReference type="Pfam" id="PF00389"/>
    </source>
</evidence>
<comment type="similarity">
    <text evidence="1 5">Belongs to the D-isomer specific 2-hydroxyacid dehydrogenase family.</text>
</comment>
<dbReference type="GO" id="GO:0051287">
    <property type="term" value="F:NAD binding"/>
    <property type="evidence" value="ECO:0007669"/>
    <property type="project" value="InterPro"/>
</dbReference>
<gene>
    <name evidence="8" type="ORF">AJ79_01988</name>
</gene>
<dbReference type="InterPro" id="IPR006139">
    <property type="entry name" value="D-isomer_2_OHA_DH_cat_dom"/>
</dbReference>
<dbReference type="AlphaFoldDB" id="A0A2B7Y540"/>
<keyword evidence="2" id="KW-0028">Amino-acid biosynthesis</keyword>
<dbReference type="InterPro" id="IPR006140">
    <property type="entry name" value="D-isomer_DH_NAD-bd"/>
</dbReference>
<protein>
    <recommendedName>
        <fullName evidence="10">D-isomer specific 2-hydroxyacid dehydrogenase NAD-binding domain-containing protein</fullName>
    </recommendedName>
</protein>
<comment type="caution">
    <text evidence="8">The sequence shown here is derived from an EMBL/GenBank/DDBJ whole genome shotgun (WGS) entry which is preliminary data.</text>
</comment>
<evidence type="ECO:0000313" key="9">
    <source>
        <dbReference type="Proteomes" id="UP000223968"/>
    </source>
</evidence>
<dbReference type="OrthoDB" id="298012at2759"/>
<dbReference type="PANTHER" id="PTHR42789">
    <property type="entry name" value="D-ISOMER SPECIFIC 2-HYDROXYACID DEHYDROGENASE FAMILY PROTEIN (AFU_ORTHOLOGUE AFUA_6G10090)"/>
    <property type="match status" value="1"/>
</dbReference>
<keyword evidence="9" id="KW-1185">Reference proteome</keyword>
<dbReference type="InterPro" id="IPR036291">
    <property type="entry name" value="NAD(P)-bd_dom_sf"/>
</dbReference>
<dbReference type="STRING" id="1447875.A0A2B7Y540"/>
<dbReference type="EMBL" id="PDNB01000020">
    <property type="protein sequence ID" value="PGH16008.1"/>
    <property type="molecule type" value="Genomic_DNA"/>
</dbReference>
<evidence type="ECO:0008006" key="10">
    <source>
        <dbReference type="Google" id="ProtNLM"/>
    </source>
</evidence>
<sequence length="357" mass="38836">MTTRPPLNLAIIDDYQNIAPSKFQPLQPRLTGITSFPQTLHPAHHAPDKTALITRLHPYQIISTMRERTPFPADLIASLPNLKYIMTTGTRNRAIDLQACAERGILVTGTTGLGAGEHKLSIPPSPSSTTQHTWALILGLARYIARDDAVVKSGGWQGSLAMGLAGKTLGILGLGNLGTAAAKIGVLAFGMRVVAWSSSLTQEMADQKAVEAGLPAGSFVVADSKLALFRGADVVSVHYVLSERSKGIVGKEELEAMKRTALLVNTSRGPLVEEEALLEVLREGRIRGAALDVFNREPLAGDSEWRTTKWGVEGRSEVLLSPHMGYAEEEIMERWYEEQAENLGRWLDGKEVETRLI</sequence>
<dbReference type="InterPro" id="IPR029753">
    <property type="entry name" value="D-isomer_DH_CS"/>
</dbReference>
<organism evidence="8 9">
    <name type="scientific">Helicocarpus griseus UAMH5409</name>
    <dbReference type="NCBI Taxonomy" id="1447875"/>
    <lineage>
        <taxon>Eukaryota</taxon>
        <taxon>Fungi</taxon>
        <taxon>Dikarya</taxon>
        <taxon>Ascomycota</taxon>
        <taxon>Pezizomycotina</taxon>
        <taxon>Eurotiomycetes</taxon>
        <taxon>Eurotiomycetidae</taxon>
        <taxon>Onygenales</taxon>
        <taxon>Ajellomycetaceae</taxon>
        <taxon>Helicocarpus</taxon>
    </lineage>
</organism>
<dbReference type="Gene3D" id="3.40.50.720">
    <property type="entry name" value="NAD(P)-binding Rossmann-like Domain"/>
    <property type="match status" value="2"/>
</dbReference>
<dbReference type="GO" id="GO:0016616">
    <property type="term" value="F:oxidoreductase activity, acting on the CH-OH group of donors, NAD or NADP as acceptor"/>
    <property type="evidence" value="ECO:0007669"/>
    <property type="project" value="InterPro"/>
</dbReference>
<dbReference type="PANTHER" id="PTHR42789:SF1">
    <property type="entry name" value="D-ISOMER SPECIFIC 2-HYDROXYACID DEHYDROGENASE FAMILY PROTEIN (AFU_ORTHOLOGUE AFUA_6G10090)"/>
    <property type="match status" value="1"/>
</dbReference>
<accession>A0A2B7Y540</accession>
<evidence type="ECO:0000313" key="8">
    <source>
        <dbReference type="EMBL" id="PGH16008.1"/>
    </source>
</evidence>
<feature type="domain" description="D-isomer specific 2-hydroxyacid dehydrogenase NAD-binding" evidence="7">
    <location>
        <begin position="135"/>
        <end position="325"/>
    </location>
</feature>
<dbReference type="InterPro" id="IPR029752">
    <property type="entry name" value="D-isomer_DH_CS1"/>
</dbReference>
<proteinExistence type="inferred from homology"/>
<evidence type="ECO:0000256" key="5">
    <source>
        <dbReference type="RuleBase" id="RU003719"/>
    </source>
</evidence>
<dbReference type="Pfam" id="PF00389">
    <property type="entry name" value="2-Hacid_dh"/>
    <property type="match status" value="1"/>
</dbReference>
<dbReference type="InterPro" id="IPR050857">
    <property type="entry name" value="D-2-hydroxyacid_DH"/>
</dbReference>
<evidence type="ECO:0000256" key="1">
    <source>
        <dbReference type="ARBA" id="ARBA00005854"/>
    </source>
</evidence>
<evidence type="ECO:0000256" key="4">
    <source>
        <dbReference type="ARBA" id="ARBA00023027"/>
    </source>
</evidence>
<dbReference type="SUPFAM" id="SSF52283">
    <property type="entry name" value="Formate/glycerate dehydrogenase catalytic domain-like"/>
    <property type="match status" value="1"/>
</dbReference>
<name>A0A2B7Y540_9EURO</name>
<evidence type="ECO:0000256" key="3">
    <source>
        <dbReference type="ARBA" id="ARBA00023002"/>
    </source>
</evidence>